<organism evidence="1 2">
    <name type="scientific">Natronolimnohabitans innermongolicus JCM 12255</name>
    <dbReference type="NCBI Taxonomy" id="1227499"/>
    <lineage>
        <taxon>Archaea</taxon>
        <taxon>Methanobacteriati</taxon>
        <taxon>Methanobacteriota</taxon>
        <taxon>Stenosarchaea group</taxon>
        <taxon>Halobacteria</taxon>
        <taxon>Halobacteriales</taxon>
        <taxon>Natrialbaceae</taxon>
        <taxon>Natronolimnohabitans</taxon>
    </lineage>
</organism>
<dbReference type="eggNOG" id="arCOG10790">
    <property type="taxonomic scope" value="Archaea"/>
</dbReference>
<evidence type="ECO:0000313" key="2">
    <source>
        <dbReference type="Proteomes" id="UP000011602"/>
    </source>
</evidence>
<protein>
    <submittedName>
        <fullName evidence="1">Uncharacterized protein</fullName>
    </submittedName>
</protein>
<dbReference type="OrthoDB" id="270718at2157"/>
<accession>L9X1I1</accession>
<keyword evidence="2" id="KW-1185">Reference proteome</keyword>
<reference evidence="1 2" key="1">
    <citation type="journal article" date="2014" name="PLoS Genet.">
        <title>Phylogenetically driven sequencing of extremely halophilic archaea reveals strategies for static and dynamic osmo-response.</title>
        <authorList>
            <person name="Becker E.A."/>
            <person name="Seitzer P.M."/>
            <person name="Tritt A."/>
            <person name="Larsen D."/>
            <person name="Krusor M."/>
            <person name="Yao A.I."/>
            <person name="Wu D."/>
            <person name="Madern D."/>
            <person name="Eisen J.A."/>
            <person name="Darling A.E."/>
            <person name="Facciotti M.T."/>
        </authorList>
    </citation>
    <scope>NUCLEOTIDE SEQUENCE [LARGE SCALE GENOMIC DNA]</scope>
    <source>
        <strain evidence="1 2">JCM 12255</strain>
    </source>
</reference>
<name>L9X1I1_9EURY</name>
<evidence type="ECO:0000313" key="1">
    <source>
        <dbReference type="EMBL" id="ELY55570.1"/>
    </source>
</evidence>
<dbReference type="PATRIC" id="fig|1227499.3.peg.2334"/>
<gene>
    <name evidence="1" type="ORF">C493_11422</name>
</gene>
<dbReference type="AlphaFoldDB" id="L9X1I1"/>
<sequence length="128" mass="14072">MDPDQPPIPPEALPPGWGSVDCCDGHLEYRHRQPPIELVADRTSADRSHPGLGLCQCWELCYRYSLGDRTVTESIERVSTRHAAVDGLLECMRSINETAAELADPIAVRNALEQVQFSGCVPDGVSKE</sequence>
<proteinExistence type="predicted"/>
<comment type="caution">
    <text evidence="1">The sequence shown here is derived from an EMBL/GenBank/DDBJ whole genome shotgun (WGS) entry which is preliminary data.</text>
</comment>
<dbReference type="RefSeq" id="WP_007259564.1">
    <property type="nucleotide sequence ID" value="NZ_AOHZ01000050.1"/>
</dbReference>
<dbReference type="Proteomes" id="UP000011602">
    <property type="component" value="Unassembled WGS sequence"/>
</dbReference>
<dbReference type="STRING" id="1227499.C493_11422"/>
<dbReference type="EMBL" id="AOHZ01000050">
    <property type="protein sequence ID" value="ELY55570.1"/>
    <property type="molecule type" value="Genomic_DNA"/>
</dbReference>